<feature type="compositionally biased region" description="Polar residues" evidence="1">
    <location>
        <begin position="17"/>
        <end position="32"/>
    </location>
</feature>
<evidence type="ECO:0000313" key="2">
    <source>
        <dbReference type="EMBL" id="KEQ93690.1"/>
    </source>
</evidence>
<feature type="compositionally biased region" description="Polar residues" evidence="1">
    <location>
        <begin position="162"/>
        <end position="186"/>
    </location>
</feature>
<feature type="region of interest" description="Disordered" evidence="1">
    <location>
        <begin position="1"/>
        <end position="33"/>
    </location>
</feature>
<dbReference type="InParanoid" id="A0A074Y7N0"/>
<accession>A0A074Y7N0</accession>
<keyword evidence="3" id="KW-1185">Reference proteome</keyword>
<evidence type="ECO:0000313" key="3">
    <source>
        <dbReference type="Proteomes" id="UP000030641"/>
    </source>
</evidence>
<evidence type="ECO:0000256" key="1">
    <source>
        <dbReference type="SAM" id="MobiDB-lite"/>
    </source>
</evidence>
<dbReference type="RefSeq" id="XP_013342093.1">
    <property type="nucleotide sequence ID" value="XM_013486639.1"/>
</dbReference>
<reference evidence="2 3" key="1">
    <citation type="journal article" date="2014" name="BMC Genomics">
        <title>Genome sequencing of four Aureobasidium pullulans varieties: biotechnological potential, stress tolerance, and description of new species.</title>
        <authorList>
            <person name="Gostin Ar C."/>
            <person name="Ohm R.A."/>
            <person name="Kogej T."/>
            <person name="Sonjak S."/>
            <person name="Turk M."/>
            <person name="Zajc J."/>
            <person name="Zalar P."/>
            <person name="Grube M."/>
            <person name="Sun H."/>
            <person name="Han J."/>
            <person name="Sharma A."/>
            <person name="Chiniquy J."/>
            <person name="Ngan C.Y."/>
            <person name="Lipzen A."/>
            <person name="Barry K."/>
            <person name="Grigoriev I.V."/>
            <person name="Gunde-Cimerman N."/>
        </authorList>
    </citation>
    <scope>NUCLEOTIDE SEQUENCE [LARGE SCALE GENOMIC DNA]</scope>
    <source>
        <strain evidence="2 3">EXF-2481</strain>
    </source>
</reference>
<proteinExistence type="predicted"/>
<feature type="region of interest" description="Disordered" evidence="1">
    <location>
        <begin position="162"/>
        <end position="194"/>
    </location>
</feature>
<dbReference type="Proteomes" id="UP000030641">
    <property type="component" value="Unassembled WGS sequence"/>
</dbReference>
<gene>
    <name evidence="2" type="ORF">AUEXF2481DRAFT_41928</name>
</gene>
<dbReference type="HOGENOM" id="CLU_1402173_0_0_1"/>
<dbReference type="GeneID" id="25367006"/>
<sequence length="194" mass="21767">MSSHSPEPDPANYPRSLMSNPEPTPDSNTTLDQRSRSYHQAITAMYHPFNQSLCKESEVSGLIRMSSKHLRHSILHGVKPHNGLVLCCPLENGLITYLFLILPVIARFSRLGTGLMLSRCDVDLVDLTYFESMSKPQSSVKPFCVSARVRCRPWVRAWGSTSLQGSSAGTQSKTYTNTGRRQQQASHESRWPVF</sequence>
<dbReference type="EMBL" id="KL584765">
    <property type="protein sequence ID" value="KEQ93690.1"/>
    <property type="molecule type" value="Genomic_DNA"/>
</dbReference>
<dbReference type="AlphaFoldDB" id="A0A074Y7N0"/>
<organism evidence="2 3">
    <name type="scientific">Aureobasidium subglaciale (strain EXF-2481)</name>
    <name type="common">Aureobasidium pullulans var. subglaciale</name>
    <dbReference type="NCBI Taxonomy" id="1043005"/>
    <lineage>
        <taxon>Eukaryota</taxon>
        <taxon>Fungi</taxon>
        <taxon>Dikarya</taxon>
        <taxon>Ascomycota</taxon>
        <taxon>Pezizomycotina</taxon>
        <taxon>Dothideomycetes</taxon>
        <taxon>Dothideomycetidae</taxon>
        <taxon>Dothideales</taxon>
        <taxon>Saccotheciaceae</taxon>
        <taxon>Aureobasidium</taxon>
    </lineage>
</organism>
<name>A0A074Y7N0_AURSE</name>
<protein>
    <submittedName>
        <fullName evidence="2">Uncharacterized protein</fullName>
    </submittedName>
</protein>